<accession>A0A1C5GMT0</accession>
<name>A0A1C5GMT0_9ACTN</name>
<sequence>MWLRKHDGDAIGGVQVASVRRRGTKATALLTLLLVTVTGCGPVADRGPTTLPVGYDTLDGSLAVWPPRGSLAGDAGTTAAVTAAVRDWRSPVDDRVHLPSSGILFSGQVDGTPLALVAADVPGESASWLLQLTRDGDRWTVRHATEYTDPGYLVYSDVLPVQLADGRRYLTSARVERLLGPAGRALPTADGLTGPVAVPACRAVELTATLRPTRSLPRGRAADRVLDLGTATADPRYPLVRDETGAGRRAVTGLDTCALAGERGPFGSIPRRIGDRDAPRSVPESWPMAKLAVRSLGEVALGGGEPADLEQLSWESATGTMTAVVYRPADGGTPVVSPADRASTLQAYLLPMPGQPLAVLSWRATRDASFAAPPGTARLVDRPGLMVAPQPATKQTFSLAGTEKTWYRSVGGR</sequence>
<gene>
    <name evidence="1" type="ORF">GA0070613_0140</name>
</gene>
<keyword evidence="2" id="KW-1185">Reference proteome</keyword>
<reference evidence="2" key="1">
    <citation type="submission" date="2016-06" db="EMBL/GenBank/DDBJ databases">
        <authorList>
            <person name="Varghese N."/>
            <person name="Submissions Spin"/>
        </authorList>
    </citation>
    <scope>NUCLEOTIDE SEQUENCE [LARGE SCALE GENOMIC DNA]</scope>
    <source>
        <strain evidence="2">DSM 43819</strain>
    </source>
</reference>
<organism evidence="1 2">
    <name type="scientific">Micromonospora inositola</name>
    <dbReference type="NCBI Taxonomy" id="47865"/>
    <lineage>
        <taxon>Bacteria</taxon>
        <taxon>Bacillati</taxon>
        <taxon>Actinomycetota</taxon>
        <taxon>Actinomycetes</taxon>
        <taxon>Micromonosporales</taxon>
        <taxon>Micromonosporaceae</taxon>
        <taxon>Micromonospora</taxon>
    </lineage>
</organism>
<dbReference type="EMBL" id="LT607754">
    <property type="protein sequence ID" value="SCG35114.1"/>
    <property type="molecule type" value="Genomic_DNA"/>
</dbReference>
<evidence type="ECO:0000313" key="1">
    <source>
        <dbReference type="EMBL" id="SCG35114.1"/>
    </source>
</evidence>
<proteinExistence type="predicted"/>
<dbReference type="Proteomes" id="UP000198221">
    <property type="component" value="Chromosome I"/>
</dbReference>
<protein>
    <submittedName>
        <fullName evidence="1">Uncharacterized protein</fullName>
    </submittedName>
</protein>
<evidence type="ECO:0000313" key="2">
    <source>
        <dbReference type="Proteomes" id="UP000198221"/>
    </source>
</evidence>
<dbReference type="AlphaFoldDB" id="A0A1C5GMT0"/>